<keyword evidence="7 8" id="KW-0093">Biotin biosynthesis</keyword>
<comment type="pathway">
    <text evidence="2 8">Cofactor biosynthesis; biotin biosynthesis.</text>
</comment>
<dbReference type="Proteomes" id="UP000587070">
    <property type="component" value="Unassembled WGS sequence"/>
</dbReference>
<dbReference type="PANTHER" id="PTHR13090:SF1">
    <property type="entry name" value="ARGININE-HYDROXYLASE NDUFAF5, MITOCHONDRIAL"/>
    <property type="match status" value="1"/>
</dbReference>
<reference evidence="10 11" key="1">
    <citation type="submission" date="2020-08" db="EMBL/GenBank/DDBJ databases">
        <title>Genome sequencing of Purple Non-Sulfur Bacteria from various extreme environments.</title>
        <authorList>
            <person name="Mayer M."/>
        </authorList>
    </citation>
    <scope>NUCLEOTIDE SEQUENCE [LARGE SCALE GENOMIC DNA]</scope>
    <source>
        <strain evidence="10 11">2761</strain>
    </source>
</reference>
<evidence type="ECO:0000256" key="3">
    <source>
        <dbReference type="ARBA" id="ARBA00012327"/>
    </source>
</evidence>
<dbReference type="OrthoDB" id="9760689at2"/>
<dbReference type="GO" id="GO:0102130">
    <property type="term" value="F:malonyl-CoA methyltransferase activity"/>
    <property type="evidence" value="ECO:0007669"/>
    <property type="project" value="UniProtKB-EC"/>
</dbReference>
<dbReference type="CDD" id="cd02440">
    <property type="entry name" value="AdoMet_MTases"/>
    <property type="match status" value="1"/>
</dbReference>
<dbReference type="AlphaFoldDB" id="A0A840G7M7"/>
<sequence length="314" mass="34316">MPSVPPPVLPPASPQSARVGAAAIDRQRVRQNFARVAASYDGIDVAQREIARRMFERLDPVRIEPRRILDLGCGNGACLSALHERYPRAELIGADISPPMLAAGRRAQTRHSWLLPFLRRARAPLIAADACALPLPAASVGFVWSNLMLHWLEDPRPVFAEAHRVLENGGLLMFATFGPDTLKELRSAFAALPGDTQPHTHRFIDMHDLGDMLVAGGFADPVMDMEMLTLTYPSLDELLRDLRGGGGCALRGRRRGLLGRAQGERFAAAYQQQASAGRLPASLEVIYGHAWRAEPKRSADGSAIVRMPLSRKTG</sequence>
<dbReference type="GO" id="GO:0032259">
    <property type="term" value="P:methylation"/>
    <property type="evidence" value="ECO:0007669"/>
    <property type="project" value="UniProtKB-KW"/>
</dbReference>
<dbReference type="EC" id="2.1.1.197" evidence="3 8"/>
<comment type="catalytic activity">
    <reaction evidence="1 8">
        <text>malonyl-[ACP] + S-adenosyl-L-methionine = malonyl-[ACP] methyl ester + S-adenosyl-L-homocysteine</text>
        <dbReference type="Rhea" id="RHEA:17105"/>
        <dbReference type="Rhea" id="RHEA-COMP:9623"/>
        <dbReference type="Rhea" id="RHEA-COMP:9954"/>
        <dbReference type="ChEBI" id="CHEBI:57856"/>
        <dbReference type="ChEBI" id="CHEBI:59789"/>
        <dbReference type="ChEBI" id="CHEBI:78449"/>
        <dbReference type="ChEBI" id="CHEBI:78845"/>
        <dbReference type="EC" id="2.1.1.197"/>
    </reaction>
</comment>
<keyword evidence="4 8" id="KW-0489">Methyltransferase</keyword>
<evidence type="ECO:0000259" key="9">
    <source>
        <dbReference type="Pfam" id="PF08241"/>
    </source>
</evidence>
<evidence type="ECO:0000256" key="8">
    <source>
        <dbReference type="HAMAP-Rule" id="MF_00835"/>
    </source>
</evidence>
<feature type="domain" description="Methyltransferase type 11" evidence="9">
    <location>
        <begin position="69"/>
        <end position="174"/>
    </location>
</feature>
<evidence type="ECO:0000256" key="1">
    <source>
        <dbReference type="ARBA" id="ARBA00000852"/>
    </source>
</evidence>
<dbReference type="InterPro" id="IPR011814">
    <property type="entry name" value="BioC"/>
</dbReference>
<evidence type="ECO:0000256" key="5">
    <source>
        <dbReference type="ARBA" id="ARBA00022679"/>
    </source>
</evidence>
<evidence type="ECO:0000256" key="4">
    <source>
        <dbReference type="ARBA" id="ARBA00022603"/>
    </source>
</evidence>
<dbReference type="GO" id="GO:0009102">
    <property type="term" value="P:biotin biosynthetic process"/>
    <property type="evidence" value="ECO:0007669"/>
    <property type="project" value="UniProtKB-UniRule"/>
</dbReference>
<comment type="similarity">
    <text evidence="8">Belongs to the methyltransferase superfamily.</text>
</comment>
<dbReference type="GO" id="GO:0010340">
    <property type="term" value="F:carboxyl-O-methyltransferase activity"/>
    <property type="evidence" value="ECO:0007669"/>
    <property type="project" value="UniProtKB-UniRule"/>
</dbReference>
<keyword evidence="6 8" id="KW-0949">S-adenosyl-L-methionine</keyword>
<dbReference type="Pfam" id="PF08241">
    <property type="entry name" value="Methyltransf_11"/>
    <property type="match status" value="1"/>
</dbReference>
<proteinExistence type="inferred from homology"/>
<dbReference type="PANTHER" id="PTHR13090">
    <property type="entry name" value="ARGININE-HYDROXYLASE NDUFAF5, MITOCHONDRIAL"/>
    <property type="match status" value="1"/>
</dbReference>
<comment type="caution">
    <text evidence="10">The sequence shown here is derived from an EMBL/GenBank/DDBJ whole genome shotgun (WGS) entry which is preliminary data.</text>
</comment>
<gene>
    <name evidence="8" type="primary">bioC</name>
    <name evidence="10" type="ORF">GGD90_001782</name>
</gene>
<protein>
    <recommendedName>
        <fullName evidence="3 8">Malonyl-[acyl-carrier protein] O-methyltransferase</fullName>
        <shortName evidence="8">Malonyl-ACP O-methyltransferase</shortName>
        <ecNumber evidence="3 8">2.1.1.197</ecNumber>
    </recommendedName>
    <alternativeName>
        <fullName evidence="8">Biotin synthesis protein BioC</fullName>
    </alternativeName>
</protein>
<evidence type="ECO:0000256" key="6">
    <source>
        <dbReference type="ARBA" id="ARBA00022691"/>
    </source>
</evidence>
<evidence type="ECO:0000256" key="7">
    <source>
        <dbReference type="ARBA" id="ARBA00022756"/>
    </source>
</evidence>
<dbReference type="Gene3D" id="3.40.50.150">
    <property type="entry name" value="Vaccinia Virus protein VP39"/>
    <property type="match status" value="1"/>
</dbReference>
<organism evidence="10 11">
    <name type="scientific">Rhodocyclus tenuis</name>
    <name type="common">Rhodospirillum tenue</name>
    <dbReference type="NCBI Taxonomy" id="1066"/>
    <lineage>
        <taxon>Bacteria</taxon>
        <taxon>Pseudomonadati</taxon>
        <taxon>Pseudomonadota</taxon>
        <taxon>Betaproteobacteria</taxon>
        <taxon>Rhodocyclales</taxon>
        <taxon>Rhodocyclaceae</taxon>
        <taxon>Rhodocyclus</taxon>
    </lineage>
</organism>
<dbReference type="UniPathway" id="UPA00078"/>
<keyword evidence="5 8" id="KW-0808">Transferase</keyword>
<dbReference type="InterPro" id="IPR013216">
    <property type="entry name" value="Methyltransf_11"/>
</dbReference>
<dbReference type="SUPFAM" id="SSF53335">
    <property type="entry name" value="S-adenosyl-L-methionine-dependent methyltransferases"/>
    <property type="match status" value="1"/>
</dbReference>
<evidence type="ECO:0000313" key="11">
    <source>
        <dbReference type="Proteomes" id="UP000587070"/>
    </source>
</evidence>
<dbReference type="InterPro" id="IPR029063">
    <property type="entry name" value="SAM-dependent_MTases_sf"/>
</dbReference>
<dbReference type="InterPro" id="IPR050602">
    <property type="entry name" value="Malonyl-ACP_OMT"/>
</dbReference>
<name>A0A840G7M7_RHOTE</name>
<keyword evidence="11" id="KW-1185">Reference proteome</keyword>
<evidence type="ECO:0000256" key="2">
    <source>
        <dbReference type="ARBA" id="ARBA00004746"/>
    </source>
</evidence>
<dbReference type="EMBL" id="JACIGE010000005">
    <property type="protein sequence ID" value="MBB4247411.1"/>
    <property type="molecule type" value="Genomic_DNA"/>
</dbReference>
<dbReference type="HAMAP" id="MF_00835">
    <property type="entry name" value="BioC"/>
    <property type="match status" value="1"/>
</dbReference>
<dbReference type="GO" id="GO:0008757">
    <property type="term" value="F:S-adenosylmethionine-dependent methyltransferase activity"/>
    <property type="evidence" value="ECO:0007669"/>
    <property type="project" value="InterPro"/>
</dbReference>
<comment type="function">
    <text evidence="8">Converts the free carboxyl group of a malonyl-thioester to its methyl ester by transfer of a methyl group from S-adenosyl-L-methionine (SAM). It allows to synthesize pimeloyl-ACP via the fatty acid synthetic pathway.</text>
</comment>
<evidence type="ECO:0000313" key="10">
    <source>
        <dbReference type="EMBL" id="MBB4247411.1"/>
    </source>
</evidence>
<dbReference type="NCBIfam" id="TIGR02072">
    <property type="entry name" value="BioC"/>
    <property type="match status" value="1"/>
</dbReference>
<dbReference type="RefSeq" id="WP_153116173.1">
    <property type="nucleotide sequence ID" value="NZ_JACIGE010000005.1"/>
</dbReference>
<accession>A0A840G7M7</accession>